<dbReference type="Proteomes" id="UP000533598">
    <property type="component" value="Unassembled WGS sequence"/>
</dbReference>
<dbReference type="RefSeq" id="WP_185005051.1">
    <property type="nucleotide sequence ID" value="NZ_BAAAUI010000073.1"/>
</dbReference>
<sequence length="180" mass="20093">MTAARVELLLKQLDIAWSLFEHHLTDLDDAACRWEPAPGSWSVRPDQTGTWHADWSEPEPSPAPPTTIGWLTWHIGFWWTTTHGHLFANGAPARAEITWPGTAESTIAWLRGLKEDWRASLLPLTDADLDSKERTATLPWGPDFTLVDIAGWVTVELTKNVAEIGQLRHLHQAHTGGLTP</sequence>
<dbReference type="EMBL" id="JACHMH010000001">
    <property type="protein sequence ID" value="MBB4679290.1"/>
    <property type="molecule type" value="Genomic_DNA"/>
</dbReference>
<reference evidence="2 3" key="1">
    <citation type="submission" date="2020-08" db="EMBL/GenBank/DDBJ databases">
        <title>Sequencing the genomes of 1000 actinobacteria strains.</title>
        <authorList>
            <person name="Klenk H.-P."/>
        </authorList>
    </citation>
    <scope>NUCLEOTIDE SEQUENCE [LARGE SCALE GENOMIC DNA]</scope>
    <source>
        <strain evidence="2 3">DSM 44230</strain>
    </source>
</reference>
<name>A0A7W7CDU1_9PSEU</name>
<evidence type="ECO:0000259" key="1">
    <source>
        <dbReference type="Pfam" id="PF12867"/>
    </source>
</evidence>
<proteinExistence type="predicted"/>
<keyword evidence="3" id="KW-1185">Reference proteome</keyword>
<dbReference type="InterPro" id="IPR034660">
    <property type="entry name" value="DinB/YfiT-like"/>
</dbReference>
<accession>A0A7W7CDU1</accession>
<dbReference type="SUPFAM" id="SSF109854">
    <property type="entry name" value="DinB/YfiT-like putative metalloenzymes"/>
    <property type="match status" value="1"/>
</dbReference>
<dbReference type="Gene3D" id="1.20.120.450">
    <property type="entry name" value="dinb family like domain"/>
    <property type="match status" value="1"/>
</dbReference>
<dbReference type="AlphaFoldDB" id="A0A7W7CDU1"/>
<feature type="domain" description="DinB-like" evidence="1">
    <location>
        <begin position="12"/>
        <end position="164"/>
    </location>
</feature>
<evidence type="ECO:0000313" key="3">
    <source>
        <dbReference type="Proteomes" id="UP000533598"/>
    </source>
</evidence>
<gene>
    <name evidence="2" type="ORF">HNR67_005408</name>
</gene>
<comment type="caution">
    <text evidence="2">The sequence shown here is derived from an EMBL/GenBank/DDBJ whole genome shotgun (WGS) entry which is preliminary data.</text>
</comment>
<organism evidence="2 3">
    <name type="scientific">Crossiella cryophila</name>
    <dbReference type="NCBI Taxonomy" id="43355"/>
    <lineage>
        <taxon>Bacteria</taxon>
        <taxon>Bacillati</taxon>
        <taxon>Actinomycetota</taxon>
        <taxon>Actinomycetes</taxon>
        <taxon>Pseudonocardiales</taxon>
        <taxon>Pseudonocardiaceae</taxon>
        <taxon>Crossiella</taxon>
    </lineage>
</organism>
<evidence type="ECO:0000313" key="2">
    <source>
        <dbReference type="EMBL" id="MBB4679290.1"/>
    </source>
</evidence>
<dbReference type="Pfam" id="PF12867">
    <property type="entry name" value="DinB_2"/>
    <property type="match status" value="1"/>
</dbReference>
<protein>
    <recommendedName>
        <fullName evidence="1">DinB-like domain-containing protein</fullName>
    </recommendedName>
</protein>
<dbReference type="InterPro" id="IPR024775">
    <property type="entry name" value="DinB-like"/>
</dbReference>